<keyword evidence="4" id="KW-0677">Repeat</keyword>
<keyword evidence="3" id="KW-0853">WD repeat</keyword>
<dbReference type="Proteomes" id="UP000594454">
    <property type="component" value="Chromosome 1"/>
</dbReference>
<feature type="region of interest" description="Disordered" evidence="14">
    <location>
        <begin position="1380"/>
        <end position="1416"/>
    </location>
</feature>
<evidence type="ECO:0000256" key="9">
    <source>
        <dbReference type="ARBA" id="ARBA00023273"/>
    </source>
</evidence>
<dbReference type="OrthoDB" id="1935234at2759"/>
<comment type="subcellular location">
    <subcellularLocation>
        <location evidence="1">Cytoplasm</location>
        <location evidence="1">Cytoskeleton</location>
        <location evidence="1">Flagellum axoneme</location>
    </subcellularLocation>
</comment>
<dbReference type="EMBL" id="LR899009">
    <property type="protein sequence ID" value="CAD7080014.1"/>
    <property type="molecule type" value="Genomic_DNA"/>
</dbReference>
<organism evidence="15 16">
    <name type="scientific">Hermetia illucens</name>
    <name type="common">Black soldier fly</name>
    <dbReference type="NCBI Taxonomy" id="343691"/>
    <lineage>
        <taxon>Eukaryota</taxon>
        <taxon>Metazoa</taxon>
        <taxon>Ecdysozoa</taxon>
        <taxon>Arthropoda</taxon>
        <taxon>Hexapoda</taxon>
        <taxon>Insecta</taxon>
        <taxon>Pterygota</taxon>
        <taxon>Neoptera</taxon>
        <taxon>Endopterygota</taxon>
        <taxon>Diptera</taxon>
        <taxon>Brachycera</taxon>
        <taxon>Stratiomyomorpha</taxon>
        <taxon>Stratiomyidae</taxon>
        <taxon>Hermetiinae</taxon>
        <taxon>Hermetia</taxon>
    </lineage>
</organism>
<dbReference type="GO" id="GO:0060285">
    <property type="term" value="P:cilium-dependent cell motility"/>
    <property type="evidence" value="ECO:0007669"/>
    <property type="project" value="UniProtKB-ARBA"/>
</dbReference>
<evidence type="ECO:0000256" key="14">
    <source>
        <dbReference type="SAM" id="MobiDB-lite"/>
    </source>
</evidence>
<evidence type="ECO:0000313" key="15">
    <source>
        <dbReference type="EMBL" id="CAD7080014.1"/>
    </source>
</evidence>
<evidence type="ECO:0000256" key="13">
    <source>
        <dbReference type="SAM" id="Coils"/>
    </source>
</evidence>
<dbReference type="InterPro" id="IPR001680">
    <property type="entry name" value="WD40_rpt"/>
</dbReference>
<dbReference type="SUPFAM" id="SSF50978">
    <property type="entry name" value="WD40 repeat-like"/>
    <property type="match status" value="2"/>
</dbReference>
<evidence type="ECO:0000256" key="12">
    <source>
        <dbReference type="ARBA" id="ARBA00074727"/>
    </source>
</evidence>
<evidence type="ECO:0000256" key="5">
    <source>
        <dbReference type="ARBA" id="ARBA00022846"/>
    </source>
</evidence>
<feature type="coiled-coil region" evidence="13">
    <location>
        <begin position="1457"/>
        <end position="1484"/>
    </location>
</feature>
<keyword evidence="7" id="KW-0969">Cilium</keyword>
<evidence type="ECO:0000256" key="1">
    <source>
        <dbReference type="ARBA" id="ARBA00004611"/>
    </source>
</evidence>
<dbReference type="GO" id="GO:0003341">
    <property type="term" value="P:cilium movement"/>
    <property type="evidence" value="ECO:0007669"/>
    <property type="project" value="UniProtKB-ARBA"/>
</dbReference>
<dbReference type="InterPro" id="IPR036322">
    <property type="entry name" value="WD40_repeat_dom_sf"/>
</dbReference>
<dbReference type="Pfam" id="PF00400">
    <property type="entry name" value="WD40"/>
    <property type="match status" value="1"/>
</dbReference>
<feature type="coiled-coil region" evidence="13">
    <location>
        <begin position="1328"/>
        <end position="1355"/>
    </location>
</feature>
<reference evidence="15 16" key="1">
    <citation type="submission" date="2020-11" db="EMBL/GenBank/DDBJ databases">
        <authorList>
            <person name="Wallbank WR R."/>
            <person name="Pardo Diaz C."/>
            <person name="Kozak K."/>
            <person name="Martin S."/>
            <person name="Jiggins C."/>
            <person name="Moest M."/>
            <person name="Warren A I."/>
            <person name="Generalovic N T."/>
            <person name="Byers J.R.P. K."/>
            <person name="Montejo-Kovacevich G."/>
            <person name="Yen C E."/>
        </authorList>
    </citation>
    <scope>NUCLEOTIDE SEQUENCE [LARGE SCALE GENOMIC DNA]</scope>
</reference>
<evidence type="ECO:0000313" key="16">
    <source>
        <dbReference type="Proteomes" id="UP000594454"/>
    </source>
</evidence>
<keyword evidence="2" id="KW-0963">Cytoplasm</keyword>
<comment type="similarity">
    <text evidence="11">Belongs to the CFAP44 family.</text>
</comment>
<keyword evidence="6 13" id="KW-0175">Coiled coil</keyword>
<evidence type="ECO:0000256" key="2">
    <source>
        <dbReference type="ARBA" id="ARBA00022490"/>
    </source>
</evidence>
<protein>
    <recommendedName>
        <fullName evidence="12">Cilia- and flagella-associated protein 44</fullName>
    </recommendedName>
</protein>
<gene>
    <name evidence="15" type="ORF">HERILL_LOCUS3192</name>
</gene>
<dbReference type="FunFam" id="2.130.10.10:FF:000401">
    <property type="entry name" value="Cilia- and flagella-associated protein 44"/>
    <property type="match status" value="1"/>
</dbReference>
<sequence>MADGDEGSDGSGADISCRCPSGEWISKPRTSPNSTMPMDLLEFEYSFCYNSKKLFNLCLVDPNTLVFASGNILHFFNITTREMTFRRSALGGGIGFVVKNPNPEHNFLTVAENGIRPPVIIYTYPKMEIVHVLNDGAKRCFTHMDYNRTGELLATQAGEPDYMLTIWDWRKNQIILRAKSFQNDVLNVMFSPYNPTQLTTCGLGHIKFWKMNETFTGLKLQGELGRFGKTEICDIYAIYPLPDEKVISGCEWGNMLVWDGGLIKLEVCRKNRKPCHNAPITQISMMEGEVMTVGMDGYVRIWFWETVDLADPPEDDRFVEIEPIYEFRIGSKSHLCELRHLIKKEPDKANDYKFYAQDGVSGIWICDLNPEKTPAPPEQLFACHEGAIVAIAASPTSRHIATLGEGGRLHLYNYKNKRLLAKKQFPGGGRDLIWLHPSIEPSGLVVIGGFDDGVIRTILLETNEMKAIPQRITLIHAVKAHSKGITKISMNSKQTILTSASEDFTVFIHQILPSSPFVTLVPIGFITMPSIPTALSWRPIRPLTLVIGCDEGHVVEIDVPDKPRSYTDLSYSLDHMQRKEFQFTSVKSEIRRQNKIDAINKRKHEKKERKLAELKKMQEEDPSIEKDLEIYLEDSDSEEELEPLFYPKIPNPVLWLKYTPENTIWLSMGGYDAGYMYECVCETQQTGLVRATLIADADDIEITSYFRYEFYQIFGLANGTLRIVSEKSDIRDLSDYWELTMHDNYNGRINGICASYDYHNLFSIGDDGNLFSYRWNGPVPPYTVMQTVKHMPPAKFNDIDDRNALSLEEDKLKFVNDTQTQQANERKAKTLDILSDYKLQFKDIMKRNRALPPSQQFTHDDLEVDSRITADIVEGLNEQLQLVRRKMAFDVEKATLAREKVVKHFINPIQNLQVTISAIRTDKSVSSFRMEKLDDDFYQMKEDVERMIQERKDKRWDIQFFPEELAVDIQAPVQSTESFLQGLTTSTIDLKLGSKMKRLLEKHRYRKSQERARDMERILVEAQRPDPNLNHPDDVRAIEEAKRSIGDYKLKTDPNYEPDESQNTLQKYREIIQTREELFNMQNEYNGQVFQLRKDKSNLYQYIESKKEELSNLHAQLPPGKRKNFTSLPEINMDNEYPEDALKLTTQTGTGVEVKDLFLRRSEVYRGSLLRAEKRQEDKYAWIEWQILGLSPNTELVNFQNICSLIDEHSTSHHQEDEHRTSMENVGLLKRLSTWQKELAFSKGLSTLAAQDSIVRDVEIRITEFDNKLEKLSEKRLQIEMDTKFLDLFLVTLNQELYILRDFERLEDDLVQHVETSVQKRNDKQGNIIRVKNSMEEHRKAIEKMIEQEKAIQNQFMSSIKNNKFADFLRRIFKKKYKPPKEAAADESDESSASSETSSTEEEDDTKSIDSLDVQPMRLDENYCPPGCDRDLYDKTFELRAERHVLEQKVYEEHKAIDAAKKQIEELNVKMRAIEAQLTANRDTLMEFRREKQRYLNKVETLIVLKMDQMQYFKQDDNICDIDETLEFHMPNVTKLYSRVGQLYDETEEAKQKHRINIVHLSRMKADCKHMEQTIARLKTETEQTMEYLAELEREYIQETQMGTEKLNILTVLQEEKNYLRQVLKRQTKMVEKMTSKIDKGLDFRHDLNKLKDIEKQQQEQIEYLEKEIRSLRLKAKTFLCADEQKTEPPAYREELPPRDELCYEEYVYMAVHDLAQGKEPPSVNPTVDVFERVNTAVGKYLIKTLGSYMDDTSLRKNVKKIAKHLAYVANNLDREQSMNATECIVKFIHSTIPANCHQYLKDPDIRKLFADVVTIVQDRHYVINTSDILAGIINSAQETVLRSQVLNVTHDLVKEILKAMIEVLPVAEVCSVEVIQQIAKALSQIPNVDARCLNFMKLSEDAIRHAKENMNDDITLNVVKRFTDMLVSSLDSMLDDSKKSSGF</sequence>
<dbReference type="Gene3D" id="2.130.10.10">
    <property type="entry name" value="YVTN repeat-like/Quinoprotein amine dehydrogenase"/>
    <property type="match status" value="2"/>
</dbReference>
<evidence type="ECO:0000256" key="3">
    <source>
        <dbReference type="ARBA" id="ARBA00022574"/>
    </source>
</evidence>
<evidence type="ECO:0000256" key="4">
    <source>
        <dbReference type="ARBA" id="ARBA00022737"/>
    </source>
</evidence>
<dbReference type="FunCoup" id="A0A7R8UG82">
    <property type="interactions" value="71"/>
</dbReference>
<evidence type="ECO:0000256" key="7">
    <source>
        <dbReference type="ARBA" id="ARBA00023069"/>
    </source>
</evidence>
<feature type="coiled-coil region" evidence="13">
    <location>
        <begin position="1255"/>
        <end position="1282"/>
    </location>
</feature>
<name>A0A7R8UG82_HERIL</name>
<evidence type="ECO:0000256" key="6">
    <source>
        <dbReference type="ARBA" id="ARBA00023054"/>
    </source>
</evidence>
<dbReference type="InParanoid" id="A0A7R8UG82"/>
<keyword evidence="16" id="KW-1185">Reference proteome</keyword>
<feature type="coiled-coil region" evidence="13">
    <location>
        <begin position="1561"/>
        <end position="1595"/>
    </location>
</feature>
<accession>A0A7R8UG82</accession>
<proteinExistence type="inferred from homology"/>
<dbReference type="InterPro" id="IPR015943">
    <property type="entry name" value="WD40/YVTN_repeat-like_dom_sf"/>
</dbReference>
<evidence type="ECO:0000256" key="11">
    <source>
        <dbReference type="ARBA" id="ARBA00060934"/>
    </source>
</evidence>
<keyword evidence="9" id="KW-0966">Cell projection</keyword>
<keyword evidence="8" id="KW-0206">Cytoskeleton</keyword>
<comment type="function">
    <text evidence="10">Flagellar protein involved in sperm flagellum axoneme organization and function.</text>
</comment>
<evidence type="ECO:0000256" key="8">
    <source>
        <dbReference type="ARBA" id="ARBA00023212"/>
    </source>
</evidence>
<dbReference type="PANTHER" id="PTHR14885:SF3">
    <property type="entry name" value="CILIA- AND FLAGELLA-ASSOCIATED PROTEIN 44"/>
    <property type="match status" value="1"/>
</dbReference>
<keyword evidence="5" id="KW-0282">Flagellum</keyword>
<dbReference type="SMART" id="SM00320">
    <property type="entry name" value="WD40"/>
    <property type="match status" value="6"/>
</dbReference>
<feature type="coiled-coil region" evidence="13">
    <location>
        <begin position="1648"/>
        <end position="1675"/>
    </location>
</feature>
<evidence type="ECO:0000256" key="10">
    <source>
        <dbReference type="ARBA" id="ARBA00055223"/>
    </source>
</evidence>
<dbReference type="PANTHER" id="PTHR14885">
    <property type="entry name" value="CILIA- AND FLAGELLA-ASSOCIATED PROTEIN 43-RELATED"/>
    <property type="match status" value="1"/>
</dbReference>